<feature type="signal peptide" evidence="5">
    <location>
        <begin position="1"/>
        <end position="25"/>
    </location>
</feature>
<keyword evidence="5" id="KW-0732">Signal</keyword>
<organism evidence="8">
    <name type="scientific">Chaetoceros neogracilis</name>
    <dbReference type="NCBI Taxonomy" id="240364"/>
    <lineage>
        <taxon>Eukaryota</taxon>
        <taxon>Sar</taxon>
        <taxon>Stramenopiles</taxon>
        <taxon>Ochrophyta</taxon>
        <taxon>Bacillariophyta</taxon>
        <taxon>Coscinodiscophyceae</taxon>
        <taxon>Chaetocerotophycidae</taxon>
        <taxon>Chaetocerotales</taxon>
        <taxon>Chaetocerotaceae</taxon>
        <taxon>Chaetoceros</taxon>
    </lineage>
</organism>
<dbReference type="InterPro" id="IPR020805">
    <property type="entry name" value="Cell_div_FtsZ_CS"/>
</dbReference>
<dbReference type="GO" id="GO:0005874">
    <property type="term" value="C:microtubule"/>
    <property type="evidence" value="ECO:0007669"/>
    <property type="project" value="InterPro"/>
</dbReference>
<dbReference type="CDD" id="cd02201">
    <property type="entry name" value="FtsZ_type1"/>
    <property type="match status" value="1"/>
</dbReference>
<dbReference type="PRINTS" id="PR00423">
    <property type="entry name" value="CELLDVISFTSZ"/>
</dbReference>
<dbReference type="GO" id="GO:0005737">
    <property type="term" value="C:cytoplasm"/>
    <property type="evidence" value="ECO:0007669"/>
    <property type="project" value="TreeGrafter"/>
</dbReference>
<reference evidence="8" key="1">
    <citation type="journal article" date="2012" name="Phycol. Res.">
        <title>Isolation of mitochondrial and plastid ftsZ genes and analysis of the organelle targeting sequence in the diatom Chaetoceros neogracile (Diatoms, Bacillariophyceae).</title>
        <authorList>
            <person name="Nishikawa N."/>
            <person name="Moriyama Y."/>
            <person name="Sato M."/>
            <person name="Sano T."/>
            <person name="Hasezawa S."/>
            <person name="Ota S."/>
            <person name="Kawano S."/>
        </authorList>
    </citation>
    <scope>NUCLEOTIDE SEQUENCE</scope>
</reference>
<feature type="chain" id="PRO_5003588498" evidence="5">
    <location>
        <begin position="26"/>
        <end position="489"/>
    </location>
</feature>
<feature type="domain" description="Tubulin/FtsZ 2-layer sandwich" evidence="7">
    <location>
        <begin position="306"/>
        <end position="423"/>
    </location>
</feature>
<dbReference type="AlphaFoldDB" id="H3JS75"/>
<dbReference type="InterPro" id="IPR045061">
    <property type="entry name" value="FtsZ/CetZ"/>
</dbReference>
<keyword evidence="3" id="KW-0342">GTP-binding</keyword>
<dbReference type="InterPro" id="IPR036525">
    <property type="entry name" value="Tubulin/FtsZ_GTPase_sf"/>
</dbReference>
<dbReference type="PANTHER" id="PTHR30314:SF3">
    <property type="entry name" value="MITOCHONDRIAL DIVISION PROTEIN FSZA"/>
    <property type="match status" value="1"/>
</dbReference>
<dbReference type="GO" id="GO:0032153">
    <property type="term" value="C:cell division site"/>
    <property type="evidence" value="ECO:0007669"/>
    <property type="project" value="TreeGrafter"/>
</dbReference>
<dbReference type="InterPro" id="IPR008280">
    <property type="entry name" value="Tub_FtsZ_C"/>
</dbReference>
<dbReference type="InterPro" id="IPR000158">
    <property type="entry name" value="Cell_div_FtsZ"/>
</dbReference>
<dbReference type="InterPro" id="IPR018316">
    <property type="entry name" value="Tubulin/FtsZ_2-layer-sand-dom"/>
</dbReference>
<gene>
    <name evidence="8" type="primary">CnFtsZ-cp3</name>
</gene>
<dbReference type="GO" id="GO:0051301">
    <property type="term" value="P:cell division"/>
    <property type="evidence" value="ECO:0007669"/>
    <property type="project" value="TreeGrafter"/>
</dbReference>
<dbReference type="GO" id="GO:0003924">
    <property type="term" value="F:GTPase activity"/>
    <property type="evidence" value="ECO:0007669"/>
    <property type="project" value="InterPro"/>
</dbReference>
<dbReference type="HAMAP" id="MF_00909">
    <property type="entry name" value="FtsZ"/>
    <property type="match status" value="1"/>
</dbReference>
<dbReference type="Pfam" id="PF00091">
    <property type="entry name" value="Tubulin"/>
    <property type="match status" value="1"/>
</dbReference>
<dbReference type="InterPro" id="IPR024757">
    <property type="entry name" value="FtsZ_C"/>
</dbReference>
<dbReference type="PROSITE" id="PS00227">
    <property type="entry name" value="TUBULIN"/>
    <property type="match status" value="1"/>
</dbReference>
<protein>
    <submittedName>
        <fullName evidence="8">Plastid division protein FtsZ</fullName>
    </submittedName>
</protein>
<dbReference type="InterPro" id="IPR017975">
    <property type="entry name" value="Tubulin_CS"/>
</dbReference>
<comment type="similarity">
    <text evidence="1">Belongs to the FtsZ family.</text>
</comment>
<feature type="domain" description="Tubulin/FtsZ GTPase" evidence="6">
    <location>
        <begin position="110"/>
        <end position="304"/>
    </location>
</feature>
<dbReference type="PROSITE" id="PS01135">
    <property type="entry name" value="FTSZ_2"/>
    <property type="match status" value="1"/>
</dbReference>
<feature type="compositionally biased region" description="Low complexity" evidence="4">
    <location>
        <begin position="453"/>
        <end position="467"/>
    </location>
</feature>
<feature type="region of interest" description="Disordered" evidence="4">
    <location>
        <begin position="441"/>
        <end position="489"/>
    </location>
</feature>
<evidence type="ECO:0000259" key="6">
    <source>
        <dbReference type="SMART" id="SM00864"/>
    </source>
</evidence>
<dbReference type="EMBL" id="AB526241">
    <property type="protein sequence ID" value="BAL63002.1"/>
    <property type="molecule type" value="Genomic_DNA"/>
</dbReference>
<dbReference type="PANTHER" id="PTHR30314">
    <property type="entry name" value="CELL DIVISION PROTEIN FTSZ-RELATED"/>
    <property type="match status" value="1"/>
</dbReference>
<dbReference type="Pfam" id="PF12327">
    <property type="entry name" value="FtsZ_C"/>
    <property type="match status" value="1"/>
</dbReference>
<keyword evidence="2" id="KW-0547">Nucleotide-binding</keyword>
<evidence type="ECO:0000256" key="1">
    <source>
        <dbReference type="ARBA" id="ARBA00009690"/>
    </source>
</evidence>
<name>H3JS75_9STRA</name>
<dbReference type="Gene3D" id="3.30.1330.20">
    <property type="entry name" value="Tubulin/FtsZ, C-terminal domain"/>
    <property type="match status" value="1"/>
</dbReference>
<dbReference type="NCBIfam" id="TIGR00065">
    <property type="entry name" value="ftsZ"/>
    <property type="match status" value="1"/>
</dbReference>
<dbReference type="SUPFAM" id="SSF55307">
    <property type="entry name" value="Tubulin C-terminal domain-like"/>
    <property type="match status" value="1"/>
</dbReference>
<proteinExistence type="inferred from homology"/>
<dbReference type="InterPro" id="IPR037103">
    <property type="entry name" value="Tubulin/FtsZ-like_C"/>
</dbReference>
<evidence type="ECO:0000256" key="3">
    <source>
        <dbReference type="ARBA" id="ARBA00023134"/>
    </source>
</evidence>
<sequence>MSIILMRKKALAFLWGLVTFHNAHAFTCTPINKNAFVANHRAGVYPLEASSAQSFPDDEPSISFENAVRNGWKPDRGHFIGLRRKSSSTKRDMAGGDGALMPDGGLSPCIIKVVGVGGGGCNAVDRMLDTRVGGVDFWAINTDAQALGRSKAKGAKVLNIGATATRGLGAGGNPEVGRMAAEESRREIAAVVEGCDLCFVTSGMGGGTGSGAAPVVAEVAKEAGALTIGIVTKPFRFEGKRRTTQAVQAIKRLKERVDTVIIVSNDRLLDIIPDDTPMNRAFAVADDILRQGVVGISDIIIKPGLINVDFADVRSVMSNAGTALMGIGIGSGKTGAEDAAGAAISSPLLDSTIDNAKGVVFNISGGSDLSLADVNRAARLIYDSVEEDANVIFGALIDEALGDSISITVLATGFADVSGEFGGVGKTALSDRNELNDVRKDLMKEARSQPTRTKSAPAPTPTPSAKKPLTDDDDSEIPSFLRGLKRKRR</sequence>
<evidence type="ECO:0000313" key="8">
    <source>
        <dbReference type="EMBL" id="BAL63002.1"/>
    </source>
</evidence>
<dbReference type="FunFam" id="3.40.50.1440:FF:000001">
    <property type="entry name" value="Cell division protein FtsZ"/>
    <property type="match status" value="1"/>
</dbReference>
<dbReference type="SUPFAM" id="SSF52490">
    <property type="entry name" value="Tubulin nucleotide-binding domain-like"/>
    <property type="match status" value="1"/>
</dbReference>
<dbReference type="InterPro" id="IPR003008">
    <property type="entry name" value="Tubulin_FtsZ_GTPase"/>
</dbReference>
<dbReference type="SMART" id="SM00864">
    <property type="entry name" value="Tubulin"/>
    <property type="match status" value="1"/>
</dbReference>
<accession>H3JS75</accession>
<dbReference type="Gene3D" id="3.40.50.1440">
    <property type="entry name" value="Tubulin/FtsZ, GTPase domain"/>
    <property type="match status" value="1"/>
</dbReference>
<dbReference type="GO" id="GO:0005525">
    <property type="term" value="F:GTP binding"/>
    <property type="evidence" value="ECO:0007669"/>
    <property type="project" value="UniProtKB-KW"/>
</dbReference>
<evidence type="ECO:0000256" key="4">
    <source>
        <dbReference type="SAM" id="MobiDB-lite"/>
    </source>
</evidence>
<evidence type="ECO:0000256" key="5">
    <source>
        <dbReference type="SAM" id="SignalP"/>
    </source>
</evidence>
<evidence type="ECO:0000259" key="7">
    <source>
        <dbReference type="SMART" id="SM00865"/>
    </source>
</evidence>
<dbReference type="SMART" id="SM00865">
    <property type="entry name" value="Tubulin_C"/>
    <property type="match status" value="1"/>
</dbReference>
<dbReference type="GO" id="GO:0048285">
    <property type="term" value="P:organelle fission"/>
    <property type="evidence" value="ECO:0007669"/>
    <property type="project" value="TreeGrafter"/>
</dbReference>
<evidence type="ECO:0000256" key="2">
    <source>
        <dbReference type="ARBA" id="ARBA00022741"/>
    </source>
</evidence>
<dbReference type="GO" id="GO:0007017">
    <property type="term" value="P:microtubule-based process"/>
    <property type="evidence" value="ECO:0007669"/>
    <property type="project" value="InterPro"/>
</dbReference>